<dbReference type="Pfam" id="PF00394">
    <property type="entry name" value="Cu-oxidase"/>
    <property type="match status" value="1"/>
</dbReference>
<evidence type="ECO:0000256" key="3">
    <source>
        <dbReference type="ARBA" id="ARBA00023002"/>
    </source>
</evidence>
<evidence type="ECO:0000256" key="1">
    <source>
        <dbReference type="ARBA" id="ARBA00010609"/>
    </source>
</evidence>
<dbReference type="CDD" id="cd13884">
    <property type="entry name" value="CuRO_2_tcLCC_insect_like"/>
    <property type="match status" value="1"/>
</dbReference>
<keyword evidence="4" id="KW-0186">Copper</keyword>
<dbReference type="SUPFAM" id="SSF49842">
    <property type="entry name" value="TNF-like"/>
    <property type="match status" value="1"/>
</dbReference>
<sequence>MTHPVISTVYPSRGKLYDYRVTDPSASPTVPVDDVITADGWEAKRLVIVVNRTLPGPDIVVYEGQTLIVHVTNSLASDSVTIHWHGLHQTGTPYMDGVPFVTQCPIAAGQTFTYEFQAYPSEHILQIQEWNHNWDSDYGFEMMVYGLVENRTQSIPSESVDGTIVSLLKAHSGLINGRGRYYFNYETGSHTEGPLTVYKVKQGSVYRFRAIGVGALYPFRVSVDGHMITVIESDGFPIQPVTVDSFIINPGERYDFTLVANQTIGNYWIRDKYFITRTTMPQKAEIFVVLTILATSLQQGLSIPAIGFSASLSRDIQLGDNQAIKYDRVLTNYGNGYDKWSGHFRAPRKGLYMFSCTLMAYSNHEVSVAMVKNNHVMMYVYSSSSSFDTGSTSVVLAMKRGDRVWIRRNGHGRYLHGIYNIFSGYLISENI</sequence>
<dbReference type="InterPro" id="IPR001073">
    <property type="entry name" value="C1q_dom"/>
</dbReference>
<keyword evidence="2" id="KW-0479">Metal-binding</keyword>
<proteinExistence type="inferred from homology"/>
<dbReference type="Gene3D" id="2.60.120.40">
    <property type="match status" value="1"/>
</dbReference>
<keyword evidence="7" id="KW-1185">Reference proteome</keyword>
<dbReference type="InterPro" id="IPR008972">
    <property type="entry name" value="Cupredoxin"/>
</dbReference>
<dbReference type="PANTHER" id="PTHR11709">
    <property type="entry name" value="MULTI-COPPER OXIDASE"/>
    <property type="match status" value="1"/>
</dbReference>
<dbReference type="InterPro" id="IPR001117">
    <property type="entry name" value="Cu-oxidase_2nd"/>
</dbReference>
<dbReference type="InterPro" id="IPR011707">
    <property type="entry name" value="Cu-oxidase-like_N"/>
</dbReference>
<accession>A0A8W8LNT9</accession>
<dbReference type="PANTHER" id="PTHR11709:SF394">
    <property type="entry name" value="FI03373P-RELATED"/>
    <property type="match status" value="1"/>
</dbReference>
<evidence type="ECO:0000313" key="7">
    <source>
        <dbReference type="Proteomes" id="UP000005408"/>
    </source>
</evidence>
<dbReference type="SUPFAM" id="SSF49503">
    <property type="entry name" value="Cupredoxins"/>
    <property type="match status" value="2"/>
</dbReference>
<dbReference type="Pfam" id="PF00386">
    <property type="entry name" value="C1q"/>
    <property type="match status" value="1"/>
</dbReference>
<keyword evidence="3" id="KW-0560">Oxidoreductase</keyword>
<feature type="domain" description="C1q" evidence="5">
    <location>
        <begin position="301"/>
        <end position="431"/>
    </location>
</feature>
<dbReference type="GO" id="GO:0005507">
    <property type="term" value="F:copper ion binding"/>
    <property type="evidence" value="ECO:0007669"/>
    <property type="project" value="InterPro"/>
</dbReference>
<dbReference type="Gene3D" id="2.60.40.420">
    <property type="entry name" value="Cupredoxins - blue copper proteins"/>
    <property type="match status" value="2"/>
</dbReference>
<dbReference type="AlphaFoldDB" id="A0A8W8LNT9"/>
<dbReference type="InterPro" id="IPR045087">
    <property type="entry name" value="Cu-oxidase_fam"/>
</dbReference>
<dbReference type="FunFam" id="2.60.40.420:FF:000045">
    <property type="entry name" value="Laccase 2"/>
    <property type="match status" value="1"/>
</dbReference>
<protein>
    <recommendedName>
        <fullName evidence="5">C1q domain-containing protein</fullName>
    </recommendedName>
</protein>
<comment type="similarity">
    <text evidence="1">Belongs to the multicopper oxidase family.</text>
</comment>
<dbReference type="PROSITE" id="PS50871">
    <property type="entry name" value="C1Q"/>
    <property type="match status" value="1"/>
</dbReference>
<name>A0A8W8LNT9_MAGGI</name>
<dbReference type="PRINTS" id="PR00007">
    <property type="entry name" value="COMPLEMNTC1Q"/>
</dbReference>
<evidence type="ECO:0000313" key="6">
    <source>
        <dbReference type="EnsemblMetazoa" id="G29284.13:cds"/>
    </source>
</evidence>
<dbReference type="SMART" id="SM00110">
    <property type="entry name" value="C1Q"/>
    <property type="match status" value="1"/>
</dbReference>
<dbReference type="GO" id="GO:0005886">
    <property type="term" value="C:plasma membrane"/>
    <property type="evidence" value="ECO:0007669"/>
    <property type="project" value="TreeGrafter"/>
</dbReference>
<evidence type="ECO:0000256" key="4">
    <source>
        <dbReference type="ARBA" id="ARBA00023008"/>
    </source>
</evidence>
<organism evidence="6 7">
    <name type="scientific">Magallana gigas</name>
    <name type="common">Pacific oyster</name>
    <name type="synonym">Crassostrea gigas</name>
    <dbReference type="NCBI Taxonomy" id="29159"/>
    <lineage>
        <taxon>Eukaryota</taxon>
        <taxon>Metazoa</taxon>
        <taxon>Spiralia</taxon>
        <taxon>Lophotrochozoa</taxon>
        <taxon>Mollusca</taxon>
        <taxon>Bivalvia</taxon>
        <taxon>Autobranchia</taxon>
        <taxon>Pteriomorphia</taxon>
        <taxon>Ostreida</taxon>
        <taxon>Ostreoidea</taxon>
        <taxon>Ostreidae</taxon>
        <taxon>Magallana</taxon>
    </lineage>
</organism>
<dbReference type="GO" id="GO:0016491">
    <property type="term" value="F:oxidoreductase activity"/>
    <property type="evidence" value="ECO:0007669"/>
    <property type="project" value="UniProtKB-KW"/>
</dbReference>
<dbReference type="InterPro" id="IPR008983">
    <property type="entry name" value="Tumour_necrosis_fac-like_dom"/>
</dbReference>
<evidence type="ECO:0000259" key="5">
    <source>
        <dbReference type="PROSITE" id="PS50871"/>
    </source>
</evidence>
<evidence type="ECO:0000256" key="2">
    <source>
        <dbReference type="ARBA" id="ARBA00022723"/>
    </source>
</evidence>
<dbReference type="GO" id="GO:0006826">
    <property type="term" value="P:iron ion transport"/>
    <property type="evidence" value="ECO:0007669"/>
    <property type="project" value="TreeGrafter"/>
</dbReference>
<dbReference type="Pfam" id="PF07732">
    <property type="entry name" value="Cu-oxidase_3"/>
    <property type="match status" value="1"/>
</dbReference>
<reference evidence="6" key="1">
    <citation type="submission" date="2022-08" db="UniProtKB">
        <authorList>
            <consortium name="EnsemblMetazoa"/>
        </authorList>
    </citation>
    <scope>IDENTIFICATION</scope>
    <source>
        <strain evidence="6">05x7-T-G4-1.051#20</strain>
    </source>
</reference>
<dbReference type="Proteomes" id="UP000005408">
    <property type="component" value="Unassembled WGS sequence"/>
</dbReference>
<dbReference type="EnsemblMetazoa" id="G29284.13">
    <property type="protein sequence ID" value="G29284.13:cds"/>
    <property type="gene ID" value="G29284"/>
</dbReference>